<dbReference type="SUPFAM" id="SSF48371">
    <property type="entry name" value="ARM repeat"/>
    <property type="match status" value="2"/>
</dbReference>
<dbReference type="Pfam" id="PF05729">
    <property type="entry name" value="NACHT"/>
    <property type="match status" value="1"/>
</dbReference>
<feature type="transmembrane region" description="Helical" evidence="1">
    <location>
        <begin position="22"/>
        <end position="46"/>
    </location>
</feature>
<dbReference type="Gene3D" id="1.25.10.10">
    <property type="entry name" value="Leucine-rich Repeat Variant"/>
    <property type="match status" value="3"/>
</dbReference>
<dbReference type="InterPro" id="IPR007111">
    <property type="entry name" value="NACHT_NTPase"/>
</dbReference>
<dbReference type="PROSITE" id="PS50837">
    <property type="entry name" value="NACHT"/>
    <property type="match status" value="1"/>
</dbReference>
<keyword evidence="1" id="KW-0812">Transmembrane</keyword>
<keyword evidence="4" id="KW-1185">Reference proteome</keyword>
<keyword evidence="1" id="KW-0472">Membrane</keyword>
<dbReference type="InterPro" id="IPR004155">
    <property type="entry name" value="PBS_lyase_HEAT"/>
</dbReference>
<dbReference type="Proteomes" id="UP000322530">
    <property type="component" value="Unassembled WGS sequence"/>
</dbReference>
<organism evidence="3 4">
    <name type="scientific">Dictyobacter arantiisoli</name>
    <dbReference type="NCBI Taxonomy" id="2014874"/>
    <lineage>
        <taxon>Bacteria</taxon>
        <taxon>Bacillati</taxon>
        <taxon>Chloroflexota</taxon>
        <taxon>Ktedonobacteria</taxon>
        <taxon>Ktedonobacterales</taxon>
        <taxon>Dictyobacteraceae</taxon>
        <taxon>Dictyobacter</taxon>
    </lineage>
</organism>
<dbReference type="InterPro" id="IPR027417">
    <property type="entry name" value="P-loop_NTPase"/>
</dbReference>
<evidence type="ECO:0000313" key="4">
    <source>
        <dbReference type="Proteomes" id="UP000322530"/>
    </source>
</evidence>
<proteinExistence type="predicted"/>
<comment type="caution">
    <text evidence="3">The sequence shown here is derived from an EMBL/GenBank/DDBJ whole genome shotgun (WGS) entry which is preliminary data.</text>
</comment>
<dbReference type="CDD" id="cd00882">
    <property type="entry name" value="Ras_like_GTPase"/>
    <property type="match status" value="1"/>
</dbReference>
<dbReference type="Pfam" id="PF03130">
    <property type="entry name" value="HEAT_PBS"/>
    <property type="match status" value="1"/>
</dbReference>
<protein>
    <recommendedName>
        <fullName evidence="2">NACHT domain-containing protein</fullName>
    </recommendedName>
</protein>
<dbReference type="InterPro" id="IPR011989">
    <property type="entry name" value="ARM-like"/>
</dbReference>
<dbReference type="InterPro" id="IPR016024">
    <property type="entry name" value="ARM-type_fold"/>
</dbReference>
<evidence type="ECO:0000259" key="2">
    <source>
        <dbReference type="PROSITE" id="PS50837"/>
    </source>
</evidence>
<dbReference type="SMART" id="SM00567">
    <property type="entry name" value="EZ_HEAT"/>
    <property type="match status" value="9"/>
</dbReference>
<accession>A0A5A5T5N0</accession>
<dbReference type="RefSeq" id="WP_149399097.1">
    <property type="nucleotide sequence ID" value="NZ_BIXY01000001.1"/>
</dbReference>
<dbReference type="Gene3D" id="3.40.50.300">
    <property type="entry name" value="P-loop containing nucleotide triphosphate hydrolases"/>
    <property type="match status" value="1"/>
</dbReference>
<gene>
    <name evidence="3" type="ORF">KDI_00400</name>
</gene>
<dbReference type="EMBL" id="BIXY01000001">
    <property type="protein sequence ID" value="GCF06476.1"/>
    <property type="molecule type" value="Genomic_DNA"/>
</dbReference>
<keyword evidence="1" id="KW-1133">Transmembrane helix</keyword>
<feature type="domain" description="NACHT" evidence="2">
    <location>
        <begin position="160"/>
        <end position="250"/>
    </location>
</feature>
<name>A0A5A5T5N0_9CHLR</name>
<sequence length="1041" mass="117393">MLDSKTLIEPILHLIQDHLDSWIQAIVPLLGTGIAAAFGVGFHAIIAQARKRTPPQESQSEKIDQNKFKHAITAYEQSVLTNSHIAQIQIIDMPHPLNLLEVYVPLHLRSHSALPYTINLIYEENDEIPDSEQLLLAPSNTHLYTDNTPILDKDILQHYKRCIIIGDPGSGKTTLLHYLALKTAQHTLESAPCTPVYIALTTFDCERHKNLFELILAQFEHFGDLPALSARLQLAMKAGQILLLLDGLDETRSSTPARNTYDFLVGNIKQLVNRYADMPMVISVRKAGYQQRVKITGFNELEIMDFQIEESRTFIENWFRAYPTNQKEEKIKALTGYLERNVRIQTLATNPLLLSLIAIVCERQRRMPTHKAQLYRACIDILQTGWDTSRDIARSQTFTQIALSRLYEEIAWHFHNQKKRYFPLDELLAVLQNYSQTSHMPLESCQQFLNQIAIDNGLLREQAHGWYGFSHLTFQEYFVTQYIIRNQQQKLLRQHFVDPWWEEVILLYASSTSDASQLLSILLGQHRQLYNTDDLFHTHLLLAGRCLGENPRVKQQKLPEQIIDQLLQTLQSTPYALDRERIASILAGMDHAHANHHLLQILTAPASTPDHIYECVVRAIGYAGNPSFATELVALLGQSHIARYKRIMLARALGILQETHTGKQLVRLLVNPKEDPFVRQGVGMTIGQLGESSALSALIHVSQQADEHTLVLQSIAFALEKLGGPQAIQALITMVQNRLLDSAVRGSSIRMLGKLHARSSIPLLETILKDREENIYVRRCAALALGEFSYAEIPVPTMLALLHSKYVETGVRVSIANSFATLGDPRVASELIEVLLNQDCHIKVRMSVALTLGFLKQREQILTLRSIAQEQQHGDVNLYTCLIVALSMLGVSTVINDLVDLLLHPDIAHDTLPHIVNALLIQAEQHTIDTHAMARKMVGHLQVVTLDRYRGQCILKVLCKLRVTAIVPELCLLLAEPAIDRTLRRGIADSIAQLAQDDETAQSLAQLLPASDIPDDIYLTCWIVNRRARKNASTISEKSPP</sequence>
<dbReference type="OrthoDB" id="134770at2"/>
<dbReference type="PANTHER" id="PTHR46844">
    <property type="entry name" value="SLR5058 PROTEIN"/>
    <property type="match status" value="1"/>
</dbReference>
<dbReference type="SUPFAM" id="SSF52540">
    <property type="entry name" value="P-loop containing nucleoside triphosphate hydrolases"/>
    <property type="match status" value="1"/>
</dbReference>
<evidence type="ECO:0000256" key="1">
    <source>
        <dbReference type="SAM" id="Phobius"/>
    </source>
</evidence>
<dbReference type="PANTHER" id="PTHR46844:SF1">
    <property type="entry name" value="SLR5058 PROTEIN"/>
    <property type="match status" value="1"/>
</dbReference>
<evidence type="ECO:0000313" key="3">
    <source>
        <dbReference type="EMBL" id="GCF06476.1"/>
    </source>
</evidence>
<dbReference type="AlphaFoldDB" id="A0A5A5T5N0"/>
<reference evidence="3 4" key="1">
    <citation type="submission" date="2019-01" db="EMBL/GenBank/DDBJ databases">
        <title>Draft genome sequence of Dictyobacter sp. Uno17.</title>
        <authorList>
            <person name="Wang C.M."/>
            <person name="Zheng Y."/>
            <person name="Sakai Y."/>
            <person name="Abe K."/>
            <person name="Yokota A."/>
            <person name="Yabe S."/>
        </authorList>
    </citation>
    <scope>NUCLEOTIDE SEQUENCE [LARGE SCALE GENOMIC DNA]</scope>
    <source>
        <strain evidence="3 4">Uno17</strain>
    </source>
</reference>